<dbReference type="Proteomes" id="UP000323707">
    <property type="component" value="Unassembled WGS sequence"/>
</dbReference>
<protein>
    <submittedName>
        <fullName evidence="1">ATPase</fullName>
    </submittedName>
</protein>
<sequence>MIAHKTAYIFAGVNGAGKSTLYWNEVEKGARLGQRINIDEIVSSFGDWRDSKDQARAARIALKLQKSYIENGESFNQETTLCGKGILRLFDRLKNQGFRICLYYVGVDSVEIAKARVKMRVAKGGHNIDEVLIERRYNVSLKNLAQVLLFCDEVFLYDNSIELREIGHIINGKASFKQVKWLESLSLQG</sequence>
<dbReference type="PANTHER" id="PTHR39206:SF1">
    <property type="entry name" value="SLL8004 PROTEIN"/>
    <property type="match status" value="1"/>
</dbReference>
<evidence type="ECO:0000313" key="1">
    <source>
        <dbReference type="EMBL" id="KAA8711598.1"/>
    </source>
</evidence>
<comment type="caution">
    <text evidence="1">The sequence shown here is derived from an EMBL/GenBank/DDBJ whole genome shotgun (WGS) entry which is preliminary data.</text>
</comment>
<gene>
    <name evidence="1" type="ORF">F4V45_00435</name>
</gene>
<dbReference type="RefSeq" id="WP_150336670.1">
    <property type="nucleotide sequence ID" value="NZ_CAUWKU010000013.1"/>
</dbReference>
<dbReference type="InterPro" id="IPR027417">
    <property type="entry name" value="P-loop_NTPase"/>
</dbReference>
<dbReference type="Gene3D" id="3.40.50.300">
    <property type="entry name" value="P-loop containing nucleotide triphosphate hydrolases"/>
    <property type="match status" value="1"/>
</dbReference>
<dbReference type="EMBL" id="VXKE01000001">
    <property type="protein sequence ID" value="KAA8711598.1"/>
    <property type="molecule type" value="Genomic_DNA"/>
</dbReference>
<accession>A0A5M9QTE7</accession>
<dbReference type="SUPFAM" id="SSF52540">
    <property type="entry name" value="P-loop containing nucleoside triphosphate hydrolases"/>
    <property type="match status" value="1"/>
</dbReference>
<dbReference type="AlphaFoldDB" id="A0A5M9QTE7"/>
<dbReference type="Pfam" id="PF13671">
    <property type="entry name" value="AAA_33"/>
    <property type="match status" value="1"/>
</dbReference>
<reference evidence="1 2" key="1">
    <citation type="submission" date="2019-09" db="EMBL/GenBank/DDBJ databases">
        <title>Draft genome sequence of various Type strains from the CCUG.</title>
        <authorList>
            <person name="Pineiro-Iglesias B."/>
            <person name="Tunovic T."/>
            <person name="Unosson C."/>
            <person name="Inganas E."/>
            <person name="Ohlen M."/>
            <person name="Cardew S."/>
            <person name="Jensie-Markopoulos S."/>
            <person name="Salva-Serra F."/>
            <person name="Jaen-Luchoro D."/>
            <person name="Karlsson R."/>
            <person name="Svensson-Stadler L."/>
            <person name="Chun J."/>
            <person name="Moore E."/>
        </authorList>
    </citation>
    <scope>NUCLEOTIDE SEQUENCE [LARGE SCALE GENOMIC DNA]</scope>
    <source>
        <strain evidence="1 2">CCUG 32756T</strain>
    </source>
</reference>
<dbReference type="PANTHER" id="PTHR39206">
    <property type="entry name" value="SLL8004 PROTEIN"/>
    <property type="match status" value="1"/>
</dbReference>
<name>A0A5M9QTE7_9HELI</name>
<proteinExistence type="predicted"/>
<organism evidence="1 2">
    <name type="scientific">Helicobacter canis</name>
    <dbReference type="NCBI Taxonomy" id="29419"/>
    <lineage>
        <taxon>Bacteria</taxon>
        <taxon>Pseudomonadati</taxon>
        <taxon>Campylobacterota</taxon>
        <taxon>Epsilonproteobacteria</taxon>
        <taxon>Campylobacterales</taxon>
        <taxon>Helicobacteraceae</taxon>
        <taxon>Helicobacter</taxon>
    </lineage>
</organism>
<evidence type="ECO:0000313" key="2">
    <source>
        <dbReference type="Proteomes" id="UP000323707"/>
    </source>
</evidence>